<evidence type="ECO:0000256" key="5">
    <source>
        <dbReference type="ARBA" id="ARBA00022692"/>
    </source>
</evidence>
<dbReference type="InterPro" id="IPR000522">
    <property type="entry name" value="ABC_transptr_permease_BtuC"/>
</dbReference>
<evidence type="ECO:0000256" key="4">
    <source>
        <dbReference type="ARBA" id="ARBA00022475"/>
    </source>
</evidence>
<evidence type="ECO:0000313" key="9">
    <source>
        <dbReference type="EMBL" id="SDL40359.1"/>
    </source>
</evidence>
<dbReference type="Pfam" id="PF01032">
    <property type="entry name" value="FecCD"/>
    <property type="match status" value="1"/>
</dbReference>
<dbReference type="Proteomes" id="UP000199475">
    <property type="component" value="Unassembled WGS sequence"/>
</dbReference>
<keyword evidence="10" id="KW-1185">Reference proteome</keyword>
<comment type="subcellular location">
    <subcellularLocation>
        <location evidence="1">Cell membrane</location>
        <topology evidence="1">Multi-pass membrane protein</topology>
    </subcellularLocation>
</comment>
<feature type="transmembrane region" description="Helical" evidence="8">
    <location>
        <begin position="140"/>
        <end position="157"/>
    </location>
</feature>
<evidence type="ECO:0000256" key="6">
    <source>
        <dbReference type="ARBA" id="ARBA00022989"/>
    </source>
</evidence>
<name>A0A1G9JS46_9ACTN</name>
<evidence type="ECO:0000256" key="3">
    <source>
        <dbReference type="ARBA" id="ARBA00022448"/>
    </source>
</evidence>
<dbReference type="Gene3D" id="1.10.3470.10">
    <property type="entry name" value="ABC transporter involved in vitamin B12 uptake, BtuC"/>
    <property type="match status" value="1"/>
</dbReference>
<feature type="transmembrane region" description="Helical" evidence="8">
    <location>
        <begin position="88"/>
        <end position="108"/>
    </location>
</feature>
<dbReference type="GO" id="GO:0022857">
    <property type="term" value="F:transmembrane transporter activity"/>
    <property type="evidence" value="ECO:0007669"/>
    <property type="project" value="InterPro"/>
</dbReference>
<dbReference type="PANTHER" id="PTHR30472:SF19">
    <property type="entry name" value="PETROBACTIN IMPORT SYSTEM PERMEASE PROTEIN YCLO"/>
    <property type="match status" value="1"/>
</dbReference>
<feature type="transmembrane region" description="Helical" evidence="8">
    <location>
        <begin position="20"/>
        <end position="43"/>
    </location>
</feature>
<dbReference type="RefSeq" id="WP_093250406.1">
    <property type="nucleotide sequence ID" value="NZ_FNGP01000002.1"/>
</dbReference>
<keyword evidence="6 8" id="KW-1133">Transmembrane helix</keyword>
<keyword evidence="5 8" id="KW-0812">Transmembrane</keyword>
<sequence>MSTTLAELQRTASPTLRLRVVGAALALAAVAFLTLGVSGNVAFVMELRLPKVLGMVLVGWATGVATVPFQTVTHNRLLTPSIMGLDALYVFLQTLLVLVLGVGVAATLGAVGMFGINVGLLMLGTVGLITVLFGRKRRSVHVLVLAGLVLGAVLRSASTLLQRILDPTTYLVLQGNLFASFTLISPQLLWVSVGVIAIVSVWLLRQSATLDVMLLGHDAAVSLGVDYSSFVRKVILASTLLIAVSTALVGPITFLGLIVAALAHLVVGTSKHRHVMPMAGMLGALLLVGGQAILEHGLGMATVLSVIIEFVGGIVFIWLVVRSSK</sequence>
<dbReference type="GO" id="GO:0033214">
    <property type="term" value="P:siderophore-iron import into cell"/>
    <property type="evidence" value="ECO:0007669"/>
    <property type="project" value="TreeGrafter"/>
</dbReference>
<dbReference type="AlphaFoldDB" id="A0A1G9JS46"/>
<evidence type="ECO:0000256" key="2">
    <source>
        <dbReference type="ARBA" id="ARBA00007935"/>
    </source>
</evidence>
<dbReference type="InterPro" id="IPR037294">
    <property type="entry name" value="ABC_BtuC-like"/>
</dbReference>
<evidence type="ECO:0000256" key="8">
    <source>
        <dbReference type="SAM" id="Phobius"/>
    </source>
</evidence>
<evidence type="ECO:0000256" key="1">
    <source>
        <dbReference type="ARBA" id="ARBA00004651"/>
    </source>
</evidence>
<dbReference type="PANTHER" id="PTHR30472">
    <property type="entry name" value="FERRIC ENTEROBACTIN TRANSPORT SYSTEM PERMEASE PROTEIN"/>
    <property type="match status" value="1"/>
</dbReference>
<organism evidence="9 10">
    <name type="scientific">Tessaracoccus oleiagri</name>
    <dbReference type="NCBI Taxonomy" id="686624"/>
    <lineage>
        <taxon>Bacteria</taxon>
        <taxon>Bacillati</taxon>
        <taxon>Actinomycetota</taxon>
        <taxon>Actinomycetes</taxon>
        <taxon>Propionibacteriales</taxon>
        <taxon>Propionibacteriaceae</taxon>
        <taxon>Tessaracoccus</taxon>
    </lineage>
</organism>
<keyword evidence="4" id="KW-1003">Cell membrane</keyword>
<gene>
    <name evidence="9" type="ORF">SAMN04488242_1439</name>
</gene>
<comment type="similarity">
    <text evidence="2">Belongs to the binding-protein-dependent transport system permease family. FecCD subfamily.</text>
</comment>
<feature type="transmembrane region" description="Helical" evidence="8">
    <location>
        <begin position="234"/>
        <end position="263"/>
    </location>
</feature>
<accession>A0A1G9JS46</accession>
<proteinExistence type="inferred from homology"/>
<feature type="transmembrane region" description="Helical" evidence="8">
    <location>
        <begin position="49"/>
        <end position="67"/>
    </location>
</feature>
<protein>
    <submittedName>
        <fullName evidence="9">Iron complex transport system permease protein</fullName>
    </submittedName>
</protein>
<dbReference type="GO" id="GO:0005886">
    <property type="term" value="C:plasma membrane"/>
    <property type="evidence" value="ECO:0007669"/>
    <property type="project" value="UniProtKB-SubCell"/>
</dbReference>
<feature type="transmembrane region" description="Helical" evidence="8">
    <location>
        <begin position="177"/>
        <end position="203"/>
    </location>
</feature>
<feature type="transmembrane region" description="Helical" evidence="8">
    <location>
        <begin position="300"/>
        <end position="321"/>
    </location>
</feature>
<reference evidence="9 10" key="1">
    <citation type="submission" date="2016-10" db="EMBL/GenBank/DDBJ databases">
        <authorList>
            <person name="de Groot N.N."/>
        </authorList>
    </citation>
    <scope>NUCLEOTIDE SEQUENCE [LARGE SCALE GENOMIC DNA]</scope>
    <source>
        <strain evidence="9 10">CGMCC 1.9159</strain>
    </source>
</reference>
<dbReference type="STRING" id="686624.SAMN04488242_1439"/>
<dbReference type="SUPFAM" id="SSF81345">
    <property type="entry name" value="ABC transporter involved in vitamin B12 uptake, BtuC"/>
    <property type="match status" value="1"/>
</dbReference>
<keyword evidence="7 8" id="KW-0472">Membrane</keyword>
<dbReference type="OrthoDB" id="9796260at2"/>
<keyword evidence="3" id="KW-0813">Transport</keyword>
<evidence type="ECO:0000313" key="10">
    <source>
        <dbReference type="Proteomes" id="UP000199475"/>
    </source>
</evidence>
<dbReference type="EMBL" id="FNGP01000002">
    <property type="protein sequence ID" value="SDL40359.1"/>
    <property type="molecule type" value="Genomic_DNA"/>
</dbReference>
<evidence type="ECO:0000256" key="7">
    <source>
        <dbReference type="ARBA" id="ARBA00023136"/>
    </source>
</evidence>
<feature type="transmembrane region" description="Helical" evidence="8">
    <location>
        <begin position="114"/>
        <end position="133"/>
    </location>
</feature>